<dbReference type="PANTHER" id="PTHR23310:SF62">
    <property type="entry name" value="ACYL-COA BINDING PROTEIN 1, ISOFORM A"/>
    <property type="match status" value="1"/>
</dbReference>
<dbReference type="InterPro" id="IPR035984">
    <property type="entry name" value="Acyl-CoA-binding_sf"/>
</dbReference>
<dbReference type="PANTHER" id="PTHR23310">
    <property type="entry name" value="ACYL-COA-BINDING PROTEIN, ACBP"/>
    <property type="match status" value="1"/>
</dbReference>
<comment type="similarity">
    <text evidence="1">Belongs to the ACBP family.</text>
</comment>
<dbReference type="GO" id="GO:0000062">
    <property type="term" value="F:fatty-acyl-CoA binding"/>
    <property type="evidence" value="ECO:0007669"/>
    <property type="project" value="InterPro"/>
</dbReference>
<dbReference type="Pfam" id="PF00887">
    <property type="entry name" value="ACBP"/>
    <property type="match status" value="1"/>
</dbReference>
<dbReference type="FunFam" id="1.20.80.10:FF:000010">
    <property type="entry name" value="Acyl-CoA-binding domain-containing protein 5"/>
    <property type="match status" value="1"/>
</dbReference>
<evidence type="ECO:0000313" key="5">
    <source>
        <dbReference type="Proteomes" id="UP001355207"/>
    </source>
</evidence>
<sequence>MSIQAQFDKAVAIVQGLPKDGPVQPSQDDKLAFYGAYKQANEGDAQGSGPGMFDFVGKAKFKAWKALEGTSQEDAKKKYVELLKAILQKQDDEESTKYIAELEAAA</sequence>
<gene>
    <name evidence="4" type="ORF">L201_001297</name>
</gene>
<reference evidence="4 5" key="1">
    <citation type="submission" date="2024-01" db="EMBL/GenBank/DDBJ databases">
        <title>Comparative genomics of Cryptococcus and Kwoniella reveals pathogenesis evolution and contrasting modes of karyotype evolution via chromosome fusion or intercentromeric recombination.</title>
        <authorList>
            <person name="Coelho M.A."/>
            <person name="David-Palma M."/>
            <person name="Shea T."/>
            <person name="Bowers K."/>
            <person name="McGinley-Smith S."/>
            <person name="Mohammad A.W."/>
            <person name="Gnirke A."/>
            <person name="Yurkov A.M."/>
            <person name="Nowrousian M."/>
            <person name="Sun S."/>
            <person name="Cuomo C.A."/>
            <person name="Heitman J."/>
        </authorList>
    </citation>
    <scope>NUCLEOTIDE SEQUENCE [LARGE SCALE GENOMIC DNA]</scope>
    <source>
        <strain evidence="4 5">CBS 6074</strain>
    </source>
</reference>
<feature type="domain" description="ACB" evidence="3">
    <location>
        <begin position="3"/>
        <end position="92"/>
    </location>
</feature>
<organism evidence="4 5">
    <name type="scientific">Kwoniella dendrophila CBS 6074</name>
    <dbReference type="NCBI Taxonomy" id="1295534"/>
    <lineage>
        <taxon>Eukaryota</taxon>
        <taxon>Fungi</taxon>
        <taxon>Dikarya</taxon>
        <taxon>Basidiomycota</taxon>
        <taxon>Agaricomycotina</taxon>
        <taxon>Tremellomycetes</taxon>
        <taxon>Tremellales</taxon>
        <taxon>Cryptococcaceae</taxon>
        <taxon>Kwoniella</taxon>
    </lineage>
</organism>
<evidence type="ECO:0000313" key="4">
    <source>
        <dbReference type="EMBL" id="WWC86420.1"/>
    </source>
</evidence>
<dbReference type="Gene3D" id="1.20.80.10">
    <property type="match status" value="1"/>
</dbReference>
<proteinExistence type="inferred from homology"/>
<protein>
    <recommendedName>
        <fullName evidence="3">ACB domain-containing protein</fullName>
    </recommendedName>
</protein>
<accession>A0AAX4JPD9</accession>
<name>A0AAX4JPD9_9TREE</name>
<evidence type="ECO:0000256" key="1">
    <source>
        <dbReference type="ARBA" id="ARBA00005567"/>
    </source>
</evidence>
<dbReference type="InterPro" id="IPR014352">
    <property type="entry name" value="FERM/acyl-CoA-bd_prot_sf"/>
</dbReference>
<dbReference type="PROSITE" id="PS51228">
    <property type="entry name" value="ACB_2"/>
    <property type="match status" value="1"/>
</dbReference>
<keyword evidence="5" id="KW-1185">Reference proteome</keyword>
<dbReference type="AlphaFoldDB" id="A0AAX4JPD9"/>
<dbReference type="RefSeq" id="XP_066073183.1">
    <property type="nucleotide sequence ID" value="XM_066217086.1"/>
</dbReference>
<evidence type="ECO:0000259" key="3">
    <source>
        <dbReference type="PROSITE" id="PS51228"/>
    </source>
</evidence>
<dbReference type="EMBL" id="CP144098">
    <property type="protein sequence ID" value="WWC86420.1"/>
    <property type="molecule type" value="Genomic_DNA"/>
</dbReference>
<evidence type="ECO:0000256" key="2">
    <source>
        <dbReference type="ARBA" id="ARBA00023121"/>
    </source>
</evidence>
<keyword evidence="2" id="KW-0446">Lipid-binding</keyword>
<dbReference type="Proteomes" id="UP001355207">
    <property type="component" value="Chromosome 1"/>
</dbReference>
<dbReference type="InterPro" id="IPR000582">
    <property type="entry name" value="Acyl-CoA-binding_protein"/>
</dbReference>
<dbReference type="SUPFAM" id="SSF47027">
    <property type="entry name" value="Acyl-CoA binding protein"/>
    <property type="match status" value="1"/>
</dbReference>
<dbReference type="PRINTS" id="PR00689">
    <property type="entry name" value="ACOABINDINGP"/>
</dbReference>
<dbReference type="GeneID" id="91091969"/>
<dbReference type="GO" id="GO:0006631">
    <property type="term" value="P:fatty acid metabolic process"/>
    <property type="evidence" value="ECO:0007669"/>
    <property type="project" value="TreeGrafter"/>
</dbReference>